<reference evidence="6" key="1">
    <citation type="submission" date="2020-10" db="EMBL/GenBank/DDBJ databases">
        <title>Taxonomic study of unclassified bacteria belonging to the class Ktedonobacteria.</title>
        <authorList>
            <person name="Yabe S."/>
            <person name="Wang C.M."/>
            <person name="Zheng Y."/>
            <person name="Sakai Y."/>
            <person name="Cavaletti L."/>
            <person name="Monciardini P."/>
            <person name="Donadio S."/>
        </authorList>
    </citation>
    <scope>NUCLEOTIDE SEQUENCE</scope>
    <source>
        <strain evidence="6">ID150040</strain>
    </source>
</reference>
<dbReference type="InterPro" id="IPR052021">
    <property type="entry name" value="Type-I_RS_S_subunit"/>
</dbReference>
<dbReference type="PANTHER" id="PTHR30408">
    <property type="entry name" value="TYPE-1 RESTRICTION ENZYME ECOKI SPECIFICITY PROTEIN"/>
    <property type="match status" value="1"/>
</dbReference>
<dbReference type="Gene3D" id="1.10.287.1120">
    <property type="entry name" value="Bipartite methylase S protein"/>
    <property type="match status" value="1"/>
</dbReference>
<dbReference type="CDD" id="cd17261">
    <property type="entry name" value="RMtype1_S_EcoKI-TRD2-CR2_like"/>
    <property type="match status" value="1"/>
</dbReference>
<feature type="coiled-coil region" evidence="4">
    <location>
        <begin position="386"/>
        <end position="413"/>
    </location>
</feature>
<dbReference type="GO" id="GO:0009307">
    <property type="term" value="P:DNA restriction-modification system"/>
    <property type="evidence" value="ECO:0007669"/>
    <property type="project" value="UniProtKB-KW"/>
</dbReference>
<dbReference type="Proteomes" id="UP000597444">
    <property type="component" value="Unassembled WGS sequence"/>
</dbReference>
<dbReference type="InterPro" id="IPR044946">
    <property type="entry name" value="Restrct_endonuc_typeI_TRD_sf"/>
</dbReference>
<dbReference type="EMBL" id="BNJK01000001">
    <property type="protein sequence ID" value="GHO96293.1"/>
    <property type="molecule type" value="Genomic_DNA"/>
</dbReference>
<accession>A0A8J3N5A4</accession>
<dbReference type="SUPFAM" id="SSF116734">
    <property type="entry name" value="DNA methylase specificity domain"/>
    <property type="match status" value="2"/>
</dbReference>
<evidence type="ECO:0000256" key="3">
    <source>
        <dbReference type="ARBA" id="ARBA00023125"/>
    </source>
</evidence>
<dbReference type="GO" id="GO:0003677">
    <property type="term" value="F:DNA binding"/>
    <property type="evidence" value="ECO:0007669"/>
    <property type="project" value="UniProtKB-KW"/>
</dbReference>
<proteinExistence type="inferred from homology"/>
<dbReference type="Gene3D" id="3.90.220.20">
    <property type="entry name" value="DNA methylase specificity domains"/>
    <property type="match status" value="2"/>
</dbReference>
<dbReference type="CDD" id="cd17262">
    <property type="entry name" value="RMtype1_S_Aco12261I-TRD2-CR2"/>
    <property type="match status" value="1"/>
</dbReference>
<dbReference type="AlphaFoldDB" id="A0A8J3N5A4"/>
<sequence>MPTNSYNLPNGWSLTTIGTSCDILDNLRRPISEEKRQNRQGHVPYYGANGQQGWIDSPIFNEDLILLAEDGGNFDNYANQPIAYMIHGEAWVNNHAHVLRAKYLTTNLWVFYNLVHKDIRFYIRGGTRAKLNRGELQTIEIPLPPLFEQKIIANILDTLDTQIQQTEQLIAKLKQMKIGLLHDLLTKGIDGHGDVRDPVAHPEEFKEESFLQKRIKLPKKWEIQLLKSFLVGIDAGKSPDCPDQPAGAGDWGILKVSAIHPTGFRAEENKVITNPAYIKPAYEVHDGDLLMSRANTSELVGIVCLVSKPRPQLLLCDKTLRLQVNPKNALSEFIFYMLQMPFVRTQIEMHATGSSASMKNISQSSIKNLVILAPSREEQKEIIAILNAHDARITAEENELAKLKQLKKGLMHDLLTGHVRVTQLMAESGQLAVRSKSVSDCNCK</sequence>
<comment type="caution">
    <text evidence="6">The sequence shown here is derived from an EMBL/GenBank/DDBJ whole genome shotgun (WGS) entry which is preliminary data.</text>
</comment>
<keyword evidence="3" id="KW-0238">DNA-binding</keyword>
<feature type="domain" description="Type I restriction modification DNA specificity" evidence="5">
    <location>
        <begin position="10"/>
        <end position="175"/>
    </location>
</feature>
<feature type="domain" description="Type I restriction modification DNA specificity" evidence="5">
    <location>
        <begin position="286"/>
        <end position="405"/>
    </location>
</feature>
<organism evidence="6 7">
    <name type="scientific">Reticulibacter mediterranei</name>
    <dbReference type="NCBI Taxonomy" id="2778369"/>
    <lineage>
        <taxon>Bacteria</taxon>
        <taxon>Bacillati</taxon>
        <taxon>Chloroflexota</taxon>
        <taxon>Ktedonobacteria</taxon>
        <taxon>Ktedonobacterales</taxon>
        <taxon>Reticulibacteraceae</taxon>
        <taxon>Reticulibacter</taxon>
    </lineage>
</organism>
<dbReference type="Pfam" id="PF01420">
    <property type="entry name" value="Methylase_S"/>
    <property type="match status" value="2"/>
</dbReference>
<keyword evidence="7" id="KW-1185">Reference proteome</keyword>
<evidence type="ECO:0000313" key="7">
    <source>
        <dbReference type="Proteomes" id="UP000597444"/>
    </source>
</evidence>
<dbReference type="PANTHER" id="PTHR30408:SF12">
    <property type="entry name" value="TYPE I RESTRICTION ENZYME MJAVIII SPECIFICITY SUBUNIT"/>
    <property type="match status" value="1"/>
</dbReference>
<evidence type="ECO:0000256" key="2">
    <source>
        <dbReference type="ARBA" id="ARBA00022747"/>
    </source>
</evidence>
<evidence type="ECO:0000256" key="4">
    <source>
        <dbReference type="SAM" id="Coils"/>
    </source>
</evidence>
<name>A0A8J3N5A4_9CHLR</name>
<keyword evidence="4" id="KW-0175">Coiled coil</keyword>
<comment type="similarity">
    <text evidence="1">Belongs to the type-I restriction system S methylase family.</text>
</comment>
<evidence type="ECO:0000256" key="1">
    <source>
        <dbReference type="ARBA" id="ARBA00010923"/>
    </source>
</evidence>
<gene>
    <name evidence="6" type="ORF">KSF_063410</name>
</gene>
<keyword evidence="2" id="KW-0680">Restriction system</keyword>
<evidence type="ECO:0000313" key="6">
    <source>
        <dbReference type="EMBL" id="GHO96293.1"/>
    </source>
</evidence>
<protein>
    <recommendedName>
        <fullName evidence="5">Type I restriction modification DNA specificity domain-containing protein</fullName>
    </recommendedName>
</protein>
<dbReference type="InterPro" id="IPR000055">
    <property type="entry name" value="Restrct_endonuc_typeI_TRD"/>
</dbReference>
<evidence type="ECO:0000259" key="5">
    <source>
        <dbReference type="Pfam" id="PF01420"/>
    </source>
</evidence>
<dbReference type="RefSeq" id="WP_220206931.1">
    <property type="nucleotide sequence ID" value="NZ_BNJK01000001.1"/>
</dbReference>